<name>A0ABV2J6K4_9HYPH</name>
<evidence type="ECO:0000259" key="3">
    <source>
        <dbReference type="SMART" id="SM00363"/>
    </source>
</evidence>
<evidence type="ECO:0000313" key="5">
    <source>
        <dbReference type="Proteomes" id="UP001549047"/>
    </source>
</evidence>
<proteinExistence type="predicted"/>
<dbReference type="InterPro" id="IPR002942">
    <property type="entry name" value="S4_RNA-bd"/>
</dbReference>
<dbReference type="Gene3D" id="3.10.290.10">
    <property type="entry name" value="RNA-binding S4 domain"/>
    <property type="match status" value="1"/>
</dbReference>
<protein>
    <submittedName>
        <fullName evidence="4">Ribosome-associated heat shock protein Hsp15</fullName>
    </submittedName>
</protein>
<dbReference type="CDD" id="cd00165">
    <property type="entry name" value="S4"/>
    <property type="match status" value="1"/>
</dbReference>
<evidence type="ECO:0000256" key="1">
    <source>
        <dbReference type="PROSITE-ProRule" id="PRU00182"/>
    </source>
</evidence>
<comment type="caution">
    <text evidence="4">The sequence shown here is derived from an EMBL/GenBank/DDBJ whole genome shotgun (WGS) entry which is preliminary data.</text>
</comment>
<keyword evidence="4" id="KW-0346">Stress response</keyword>
<feature type="domain" description="RNA-binding S4" evidence="3">
    <location>
        <begin position="12"/>
        <end position="74"/>
    </location>
</feature>
<evidence type="ECO:0000313" key="4">
    <source>
        <dbReference type="EMBL" id="MET3615429.1"/>
    </source>
</evidence>
<keyword evidence="1" id="KW-0694">RNA-binding</keyword>
<feature type="region of interest" description="Disordered" evidence="2">
    <location>
        <begin position="110"/>
        <end position="136"/>
    </location>
</feature>
<dbReference type="InterPro" id="IPR036986">
    <property type="entry name" value="S4_RNA-bd_sf"/>
</dbReference>
<evidence type="ECO:0000256" key="2">
    <source>
        <dbReference type="SAM" id="MobiDB-lite"/>
    </source>
</evidence>
<dbReference type="SMART" id="SM00363">
    <property type="entry name" value="S4"/>
    <property type="match status" value="1"/>
</dbReference>
<accession>A0ABV2J6K4</accession>
<dbReference type="Proteomes" id="UP001549047">
    <property type="component" value="Unassembled WGS sequence"/>
</dbReference>
<dbReference type="EMBL" id="JBEPMB010000007">
    <property type="protein sequence ID" value="MET3615429.1"/>
    <property type="molecule type" value="Genomic_DNA"/>
</dbReference>
<dbReference type="PROSITE" id="PS50889">
    <property type="entry name" value="S4"/>
    <property type="match status" value="1"/>
</dbReference>
<dbReference type="SUPFAM" id="SSF55174">
    <property type="entry name" value="Alpha-L RNA-binding motif"/>
    <property type="match status" value="1"/>
</dbReference>
<dbReference type="RefSeq" id="WP_354557905.1">
    <property type="nucleotide sequence ID" value="NZ_JBEPMB010000007.1"/>
</dbReference>
<gene>
    <name evidence="4" type="ORF">ABID16_003773</name>
</gene>
<feature type="compositionally biased region" description="Basic and acidic residues" evidence="2">
    <location>
        <begin position="116"/>
        <end position="129"/>
    </location>
</feature>
<sequence>MPENQPLVAARQRIDKWLFFTRVAKSRSLAQTLVSGGKVTVNGQRIAQPSVQVKPGDLVAVTLERRDIVLKVVAGGDRRGPFEEAKLLYEDLSPPPPPRDAVTPFEQAQRALGAGRPEKKDRRAIDRLKRGLSGID</sequence>
<keyword evidence="5" id="KW-1185">Reference proteome</keyword>
<dbReference type="Pfam" id="PF01479">
    <property type="entry name" value="S4"/>
    <property type="match status" value="1"/>
</dbReference>
<reference evidence="4 5" key="1">
    <citation type="submission" date="2024-06" db="EMBL/GenBank/DDBJ databases">
        <title>Genomic Encyclopedia of Type Strains, Phase IV (KMG-IV): sequencing the most valuable type-strain genomes for metagenomic binning, comparative biology and taxonomic classification.</title>
        <authorList>
            <person name="Goeker M."/>
        </authorList>
    </citation>
    <scope>NUCLEOTIDE SEQUENCE [LARGE SCALE GENOMIC DNA]</scope>
    <source>
        <strain evidence="4 5">DSM 29780</strain>
    </source>
</reference>
<organism evidence="4 5">
    <name type="scientific">Rhizobium aquaticum</name>
    <dbReference type="NCBI Taxonomy" id="1549636"/>
    <lineage>
        <taxon>Bacteria</taxon>
        <taxon>Pseudomonadati</taxon>
        <taxon>Pseudomonadota</taxon>
        <taxon>Alphaproteobacteria</taxon>
        <taxon>Hyphomicrobiales</taxon>
        <taxon>Rhizobiaceae</taxon>
        <taxon>Rhizobium/Agrobacterium group</taxon>
        <taxon>Rhizobium</taxon>
    </lineage>
</organism>